<dbReference type="SUPFAM" id="SSF159501">
    <property type="entry name" value="EreA/ChaN-like"/>
    <property type="match status" value="2"/>
</dbReference>
<dbReference type="CDD" id="cd14729">
    <property type="entry name" value="RtxA-like"/>
    <property type="match status" value="2"/>
</dbReference>
<gene>
    <name evidence="1" type="ORF">YA0853_13170</name>
</gene>
<dbReference type="Gene3D" id="3.40.50.11550">
    <property type="match status" value="2"/>
</dbReference>
<dbReference type="RefSeq" id="WP_169903819.1">
    <property type="nucleotide sequence ID" value="NZ_JAAQXE010000023.1"/>
</dbReference>
<reference evidence="1" key="1">
    <citation type="submission" date="2020-12" db="EMBL/GenBank/DDBJ databases">
        <title>Comparative genomic insights into the epidemiology and virulence of plant pathogenic Pseudomonads from Turkey.</title>
        <authorList>
            <person name="Dillon M."/>
            <person name="Ruiz-Bedoya T."/>
            <person name="Bendalovic-Torma C."/>
            <person name="Guttman K.M."/>
            <person name="Kwak H."/>
            <person name="Middleton M.A."/>
            <person name="Wang P.W."/>
            <person name="Horuz S."/>
            <person name="Aysan Y."/>
            <person name="Guttman D.S."/>
        </authorList>
    </citation>
    <scope>NUCLEOTIDE SEQUENCE</scope>
    <source>
        <strain evidence="1">S5_IA_3a</strain>
    </source>
</reference>
<evidence type="ECO:0000313" key="1">
    <source>
        <dbReference type="EMBL" id="MBI6624620.1"/>
    </source>
</evidence>
<sequence length="1915" mass="214025">MSTSSPPIAPTFDEIKAYLNQIGQHLLESPTLLIPEKAPSPDLRYLERLNGLIRGARRQYLEHARVHYGTLRDSDLRSEAGQALLATLKANLDTRLRQLDLAHQIDGKPRKSFMTFDAGFIALTHEAKLGVQDRLLHPQEGAMLEKVSLYPTLRPGLYALRFSYQEQTVELAGAFVVTEKNHPVPSSLTAPQDVGQVLLFTPARGVESFDSLALLDRRLHQQFEHPASTEEFRALLPVRYQALGSSGIWPLTLSPISDKPLFEHVNEVLIDRRTLDIERALSLVDNPDQNAAQLIEAVEHAIEAALPDLTARLELRAQTLLERCLRYSAPDWYRSASEVARSTLAERLKGYDQARRAMLEVLNPATTPRTLARYQWLERLADELDIHDLEPQHLLVSTRRFVPNVGHYDHDRTLIELALRGLHTDDEKPGSDFLANTVLTYKDAPLPAAYQDLNVAWLAQQMATLQPRLDFADAQRDLHGRAEVRRAVEHMLDQRIVALAYIAHLQGHLLESDLQLLERLREGTDPQLSAATVGANTLSLHGAQLQDLWVLRRTNASGVVDRVLLCTPEAPRDQQFKAFDTERACQQHILGWTLDNGLKAAPGSMTDYLITRVPLRFRAAMQHVLSNLSLKYHAEEYKEVTFSTTASHAECLQAMSRHVLSARIDDYAFSTPNWYRSTTDEVRKQLVTAAEDAEGALQAYHEHPLSEANFHSFNTYLHDQARQRLNGLLGRPGNDVDPDTVWVYAPPTLVLASRPEPMTYTQLFRDGYADGVGFLDEKFSRSATFRGPEGIDLSALTAEKVARSVTGVWIGQRYTDKVRRELLNAESPAYDFRRNAILAITQRQLLSAAIEAQLKGDIAGVDLNWLKKSIASLGDTTVQTRKTYAIHRLMIDGDWVIDTYLFSHADNPVLLYTPQAPDGISFREARLFNYLLKTQPGWIGYLVNRVGVQSQARVRSFLEEARRLLPAHLDRTSLSPARYDAIAGVPPVTDLRQLLYNMKLQRKIDNVTGTTVNRTQMVTGILWTCVEWVTAIATAPYPVLSLSTGMLLAFKDAMLALHAYHQGDTGATLEHLAGYLFNSAGAVFTDLRPVLRGLRPTGKPLRLAAAKNEHLRAMKLIRQLEPAPAVPANMQPVMFEGQALWASRTPDVIGRYLLYRLDPLSGKLVSTTRVAAPNAEGVWHRTGVAGGGPKYEALPETPQPFAQYEMPEKHWRDLTTVINPNVREELIRLGRERDVPAYTVLSSAADSVKHLQPVYVQKVERLIKDARNFFRFLDPIPTRAPAPPIEAGTTFRQLLDSDVFAGNKNLVIGAVPGSIASKQVLMQQMDALIEKGFKRLYVEYLPGDVFRPKLEKFNKGQSWRHIQQHMRSIDSAFGIADDAEFSYAALLGKAQEKKVQICALDATTSYQLEDSLTLLGNTPSTTPRGNDLRNFYSHKVIQADSVDAMDERWVALVESSRMRSFNQTPGLADLHNAVALRIDDVGANQPVGLWLDTPGAIPGDGLAKADYHMTLHTGYKAPQPSIAESAPQPGHFSEFDIAPTFRDDIASLAEHPRGLDTRYAPSGARSRAAFDAFVALRTQLKAKARAFFADYHATPRPELPHLRTDTTPEAFLKQVSDSTFSGLVIGEAHSAQASKAFLRKQMKTLKQQGFKTLYVEHLLTDLHQAQLDLFHRTQRLPDGLKAYLKRQDSGHMPLYRGPNSYSEVIQAAGKYGIRVRALDCTASYHVKGLEGITDRNQLFSYFAAQVIKADQTAHGPHKWVAFVGSGHTNTQLGVPGLAELQGAISLHIRDVAPTLSRSLHRGYWETDIQGAYWIAVRSDFKLDVGIAGTQTPLPFAAADRSKLTRPGFFLVERPSAAETNILHRSRSGEIVSTPIQVDDNGLFFIDRWNMKEQRFEFQNTLIEALREEVKLTPAP</sequence>
<dbReference type="EMBL" id="JAEILH010000019">
    <property type="protein sequence ID" value="MBI6624620.1"/>
    <property type="molecule type" value="Genomic_DNA"/>
</dbReference>
<name>A0A8I1JEA9_9PSED</name>
<comment type="caution">
    <text evidence="1">The sequence shown here is derived from an EMBL/GenBank/DDBJ whole genome shotgun (WGS) entry which is preliminary data.</text>
</comment>
<evidence type="ECO:0000313" key="2">
    <source>
        <dbReference type="Proteomes" id="UP000645865"/>
    </source>
</evidence>
<proteinExistence type="predicted"/>
<accession>A0A8I1JEA9</accession>
<organism evidence="1 2">
    <name type="scientific">Pseudomonas rhodesiae</name>
    <dbReference type="NCBI Taxonomy" id="76760"/>
    <lineage>
        <taxon>Bacteria</taxon>
        <taxon>Pseudomonadati</taxon>
        <taxon>Pseudomonadota</taxon>
        <taxon>Gammaproteobacteria</taxon>
        <taxon>Pseudomonadales</taxon>
        <taxon>Pseudomonadaceae</taxon>
        <taxon>Pseudomonas</taxon>
    </lineage>
</organism>
<dbReference type="Proteomes" id="UP000645865">
    <property type="component" value="Unassembled WGS sequence"/>
</dbReference>
<protein>
    <submittedName>
        <fullName evidence="1">Membrane-targeted effector domain-containing toxin</fullName>
    </submittedName>
</protein>